<dbReference type="Gene3D" id="1.25.10.10">
    <property type="entry name" value="Leucine-rich Repeat Variant"/>
    <property type="match status" value="1"/>
</dbReference>
<proteinExistence type="inferred from homology"/>
<feature type="compositionally biased region" description="Low complexity" evidence="2">
    <location>
        <begin position="241"/>
        <end position="251"/>
    </location>
</feature>
<evidence type="ECO:0000256" key="1">
    <source>
        <dbReference type="RuleBase" id="RU364107"/>
    </source>
</evidence>
<dbReference type="GO" id="GO:0090694">
    <property type="term" value="C:Scc2-Scc4 cohesin loading complex"/>
    <property type="evidence" value="ECO:0007669"/>
    <property type="project" value="TreeGrafter"/>
</dbReference>
<feature type="region of interest" description="Disordered" evidence="2">
    <location>
        <begin position="259"/>
        <end position="307"/>
    </location>
</feature>
<dbReference type="InterPro" id="IPR033031">
    <property type="entry name" value="Scc2/Nipped-B"/>
</dbReference>
<comment type="similarity">
    <text evidence="1">Belongs to the SCC2/Nipped-B family.</text>
</comment>
<keyword evidence="1" id="KW-0131">Cell cycle</keyword>
<dbReference type="Pfam" id="PF12830">
    <property type="entry name" value="Nipped-B_C"/>
    <property type="match status" value="1"/>
</dbReference>
<comment type="subcellular location">
    <subcellularLocation>
        <location evidence="1">Nucleus</location>
    </subcellularLocation>
</comment>
<reference evidence="4" key="1">
    <citation type="submission" date="2023-06" db="EMBL/GenBank/DDBJ databases">
        <title>Genomic analysis of the entomopathogenic nematode Steinernema hermaphroditum.</title>
        <authorList>
            <person name="Schwarz E.M."/>
            <person name="Heppert J.K."/>
            <person name="Baniya A."/>
            <person name="Schwartz H.T."/>
            <person name="Tan C.-H."/>
            <person name="Antoshechkin I."/>
            <person name="Sternberg P.W."/>
            <person name="Goodrich-Blair H."/>
            <person name="Dillman A.R."/>
        </authorList>
    </citation>
    <scope>NUCLEOTIDE SEQUENCE</scope>
    <source>
        <strain evidence="4">PS9179</strain>
        <tissue evidence="4">Whole animal</tissue>
    </source>
</reference>
<evidence type="ECO:0000313" key="4">
    <source>
        <dbReference type="EMBL" id="KAK0412744.1"/>
    </source>
</evidence>
<name>A0AA39LXB2_9BILA</name>
<dbReference type="GO" id="GO:0017053">
    <property type="term" value="C:transcription repressor complex"/>
    <property type="evidence" value="ECO:0007669"/>
    <property type="project" value="InterPro"/>
</dbReference>
<dbReference type="PANTHER" id="PTHR21704">
    <property type="entry name" value="NIPPED-B-LIKE PROTEIN DELANGIN SCC2-RELATED"/>
    <property type="match status" value="1"/>
</dbReference>
<dbReference type="GO" id="GO:0140588">
    <property type="term" value="P:chromatin looping"/>
    <property type="evidence" value="ECO:0007669"/>
    <property type="project" value="InterPro"/>
</dbReference>
<evidence type="ECO:0000259" key="3">
    <source>
        <dbReference type="Pfam" id="PF12830"/>
    </source>
</evidence>
<dbReference type="GO" id="GO:1990414">
    <property type="term" value="P:replication-born double-strand break repair via sister chromatid exchange"/>
    <property type="evidence" value="ECO:0007669"/>
    <property type="project" value="TreeGrafter"/>
</dbReference>
<comment type="caution">
    <text evidence="4">The sequence shown here is derived from an EMBL/GenBank/DDBJ whole genome shotgun (WGS) entry which is preliminary data.</text>
</comment>
<organism evidence="4 5">
    <name type="scientific">Steinernema hermaphroditum</name>
    <dbReference type="NCBI Taxonomy" id="289476"/>
    <lineage>
        <taxon>Eukaryota</taxon>
        <taxon>Metazoa</taxon>
        <taxon>Ecdysozoa</taxon>
        <taxon>Nematoda</taxon>
        <taxon>Chromadorea</taxon>
        <taxon>Rhabditida</taxon>
        <taxon>Tylenchina</taxon>
        <taxon>Panagrolaimomorpha</taxon>
        <taxon>Strongyloidoidea</taxon>
        <taxon>Steinernematidae</taxon>
        <taxon>Steinernema</taxon>
    </lineage>
</organism>
<feature type="domain" description="Sister chromatid cohesion C-terminal" evidence="3">
    <location>
        <begin position="1180"/>
        <end position="1360"/>
    </location>
</feature>
<dbReference type="Pfam" id="PF15306">
    <property type="entry name" value="LIN37"/>
    <property type="match status" value="1"/>
</dbReference>
<accession>A0AA39LXB2</accession>
<dbReference type="Proteomes" id="UP001175271">
    <property type="component" value="Unassembled WGS sequence"/>
</dbReference>
<keyword evidence="1" id="KW-0539">Nucleus</keyword>
<dbReference type="InterPro" id="IPR024986">
    <property type="entry name" value="Nipped-B_C"/>
</dbReference>
<dbReference type="GO" id="GO:0061775">
    <property type="term" value="F:cohesin loader activity"/>
    <property type="evidence" value="ECO:0007669"/>
    <property type="project" value="InterPro"/>
</dbReference>
<keyword evidence="1" id="KW-0677">Repeat</keyword>
<dbReference type="GO" id="GO:0003682">
    <property type="term" value="F:chromatin binding"/>
    <property type="evidence" value="ECO:0007669"/>
    <property type="project" value="TreeGrafter"/>
</dbReference>
<sequence length="1499" mass="169967">MSQIKAEEGELTWSWEPKEEVMDFEAMDFEATDYERPSPSGVEVCDEALVAARRRFNELLDEIRSSTVVDTMSNEEPGRTGTTKRKYTYRKKPDFGEIYKLHGKSLTFYSTYEPIKDLCRKWVCGNNDYIFEEDAPLSMQPVKAPPPSDDVDLLNLVTKEATSLPRPCSKIPELGLIPPLTYRPETDVDTSDPCAILQDHLMHWKNIKQNWRGHAALRARRYQKSIQMLELMNQLSDEPMKTSPKTPVTKKVANRFRRLFSNSAAQNDKKRRRRSENNWEPSEEESQPKRRRSRKSADSSLVGVDNEDVPSVDSTVLEQVQLGVGRVFEPPFEQLNETALLDLLTMFREQAGARQLIYSEVLAVLNEIAASKRSYRKFFGFYKSPFVLPFILFIQSAVKSEFSLNADVIKSAHAAYERVVTDFVLNFLDYCDKNQDDVYKKHFLTFVDNLYDFMWNPAFPAASFSIETIARLLIRIVSDLRKDVDVHIRSVCLECISLLLSKMMASEAKFLPIKAVEEGFDAIITKVSPNTSTEIAFTDKKNTALMILISCLSVKCTKSYCNIQDVANFYSAVWFCEAQVEAKRAEKQMSAKKKADMKRCMNSLTYALQKIRACAAPSVVQSTVFGLQDAEWIAAAFLSDRDFHTLFKNQFETVLNMYTCSETVSLRTKACRIISEVMELFPNLLTIPEVERAVKDGIVDSFPAVRNASLDLVGKFLLRSQSMDTFDSYFPCIAQTSRDNAFNVRKKAVGIISDICRSAPAFQGMPSLLVCALYALRDDESTVKMAAKRFLYAFFFTPEYVVDDSLRAVKFVETFSFCNDEGSGSILKEFLDDLAVDDTLADVAERVDGLLEAVVSNVVKLTYIKTRLELCTCDSSLFEKYSEAILQNVQLLPTLAECFPNTFLKYVDVLAPFLSVSAIDKTVLACLLSAFENSLSTLSELSVEVMQSMDRVLIPHLHTSDAEGNFPALQCYVALKSHGNLSAKLFKLFATFLREANMARLAFEFRSDKSKKIKSQHLNSPTLNTMLGLLGRISSYFDIDLHLLFDDTAGPRALYANIACEEDAISGAIRRDEGKPFFADARDLFEFFAFSRESPHSLAAFEALGYLTAPHPQLLMDDPLRKTYSTLLTSENVEDMPMKIQTLKNLNLFVDRQSERLEEAAADGSQSGGRNPVMRELLVTIQIYWEAVKNLIFSSDAALRLSAAKFATNVISRRLVVPHNSAPLLISMASDVVSQVRHSALACLKSIDHLLVQNEVLSGFRGSYRLQKLISRGSCVRGYSDRHKKVAILDSYYKLWRGENTVRRNITYKLVSLFNTAAVSSKTEENVSINELLYIADNFATFSYASMDEPLIVIRSINEVLRRNESLVLQEFEEILRTPEEEQQEHSHKSVYERFPEDRSIVMLRYISLVKMSLLKALKAYLIAKYSLKAKDIAEYSTITLPRSGNTLLPKTASNTKFYNIRYVEKFLEYEGTEQGWRIVAQHFAHEYVQAMKAAEEPL</sequence>
<gene>
    <name evidence="4" type="ORF">QR680_006379</name>
</gene>
<feature type="region of interest" description="Disordered" evidence="2">
    <location>
        <begin position="235"/>
        <end position="254"/>
    </location>
</feature>
<dbReference type="GO" id="GO:0010468">
    <property type="term" value="P:regulation of gene expression"/>
    <property type="evidence" value="ECO:0007669"/>
    <property type="project" value="InterPro"/>
</dbReference>
<protein>
    <recommendedName>
        <fullName evidence="1">Nipped-B protein</fullName>
    </recommendedName>
</protein>
<dbReference type="EMBL" id="JAUCMV010000003">
    <property type="protein sequence ID" value="KAK0412744.1"/>
    <property type="molecule type" value="Genomic_DNA"/>
</dbReference>
<dbReference type="InterPro" id="IPR011989">
    <property type="entry name" value="ARM-like"/>
</dbReference>
<dbReference type="GO" id="GO:0034087">
    <property type="term" value="P:establishment of mitotic sister chromatid cohesion"/>
    <property type="evidence" value="ECO:0007669"/>
    <property type="project" value="TreeGrafter"/>
</dbReference>
<keyword evidence="5" id="KW-1185">Reference proteome</keyword>
<dbReference type="InterPro" id="IPR028226">
    <property type="entry name" value="LIN37"/>
</dbReference>
<dbReference type="PANTHER" id="PTHR21704:SF18">
    <property type="entry name" value="NIPPED-B-LIKE PROTEIN"/>
    <property type="match status" value="1"/>
</dbReference>
<dbReference type="InterPro" id="IPR016024">
    <property type="entry name" value="ARM-type_fold"/>
</dbReference>
<evidence type="ECO:0000313" key="5">
    <source>
        <dbReference type="Proteomes" id="UP001175271"/>
    </source>
</evidence>
<dbReference type="GO" id="GO:0071169">
    <property type="term" value="P:establishment of protein localization to chromatin"/>
    <property type="evidence" value="ECO:0007669"/>
    <property type="project" value="TreeGrafter"/>
</dbReference>
<evidence type="ECO:0000256" key="2">
    <source>
        <dbReference type="SAM" id="MobiDB-lite"/>
    </source>
</evidence>
<dbReference type="SUPFAM" id="SSF48371">
    <property type="entry name" value="ARM repeat"/>
    <property type="match status" value="1"/>
</dbReference>